<dbReference type="EMBL" id="CADEAL010000180">
    <property type="protein sequence ID" value="CAB1415922.1"/>
    <property type="molecule type" value="Genomic_DNA"/>
</dbReference>
<feature type="domain" description="C1q" evidence="5">
    <location>
        <begin position="77"/>
        <end position="221"/>
    </location>
</feature>
<keyword evidence="3 4" id="KW-0732">Signal</keyword>
<protein>
    <recommendedName>
        <fullName evidence="5">C1q domain-containing protein</fullName>
    </recommendedName>
</protein>
<sequence length="221" mass="24141">MRAIVLLCLLHAAFAEWPSLWQSLKSVDEPKNVCEEPYSCSCCLILQQVSNLSSHINSTLNELDKEYSQTLQQLSKFEASRTAFSVALQYSSFRCNGPQPGDFTVIYKEVFLNLGGRYDVDTGIFTALYPGVYTFALTIHSDAGAAGSLLAACAELLLNSNVVASLNEVNNQDQEDGATIAVVLQLNATDQVAVNMPRGCSLCDDNNHYNTFSGFLLFATN</sequence>
<dbReference type="GO" id="GO:0045202">
    <property type="term" value="C:synapse"/>
    <property type="evidence" value="ECO:0007669"/>
    <property type="project" value="TreeGrafter"/>
</dbReference>
<keyword evidence="7" id="KW-1185">Reference proteome</keyword>
<dbReference type="InterPro" id="IPR008983">
    <property type="entry name" value="Tumour_necrosis_fac-like_dom"/>
</dbReference>
<dbReference type="SMART" id="SM00110">
    <property type="entry name" value="C1Q"/>
    <property type="match status" value="1"/>
</dbReference>
<dbReference type="SUPFAM" id="SSF49842">
    <property type="entry name" value="TNF-like"/>
    <property type="match status" value="1"/>
</dbReference>
<comment type="caution">
    <text evidence="6">The sequence shown here is derived from an EMBL/GenBank/DDBJ whole genome shotgun (WGS) entry which is preliminary data.</text>
</comment>
<proteinExistence type="predicted"/>
<dbReference type="InterPro" id="IPR050822">
    <property type="entry name" value="Cerebellin_Synaptic_Org"/>
</dbReference>
<feature type="chain" id="PRO_5040374795" description="C1q domain-containing protein" evidence="4">
    <location>
        <begin position="16"/>
        <end position="221"/>
    </location>
</feature>
<evidence type="ECO:0000313" key="6">
    <source>
        <dbReference type="EMBL" id="CAB1415922.1"/>
    </source>
</evidence>
<evidence type="ECO:0000256" key="2">
    <source>
        <dbReference type="ARBA" id="ARBA00022525"/>
    </source>
</evidence>
<gene>
    <name evidence="6" type="ORF">PLEPLA_LOCUS3641</name>
</gene>
<evidence type="ECO:0000313" key="7">
    <source>
        <dbReference type="Proteomes" id="UP001153269"/>
    </source>
</evidence>
<keyword evidence="2" id="KW-0964">Secreted</keyword>
<dbReference type="GO" id="GO:0099558">
    <property type="term" value="P:maintenance of synapse structure"/>
    <property type="evidence" value="ECO:0007669"/>
    <property type="project" value="TreeGrafter"/>
</dbReference>
<organism evidence="6 7">
    <name type="scientific">Pleuronectes platessa</name>
    <name type="common">European plaice</name>
    <dbReference type="NCBI Taxonomy" id="8262"/>
    <lineage>
        <taxon>Eukaryota</taxon>
        <taxon>Metazoa</taxon>
        <taxon>Chordata</taxon>
        <taxon>Craniata</taxon>
        <taxon>Vertebrata</taxon>
        <taxon>Euteleostomi</taxon>
        <taxon>Actinopterygii</taxon>
        <taxon>Neopterygii</taxon>
        <taxon>Teleostei</taxon>
        <taxon>Neoteleostei</taxon>
        <taxon>Acanthomorphata</taxon>
        <taxon>Carangaria</taxon>
        <taxon>Pleuronectiformes</taxon>
        <taxon>Pleuronectoidei</taxon>
        <taxon>Pleuronectidae</taxon>
        <taxon>Pleuronectes</taxon>
    </lineage>
</organism>
<evidence type="ECO:0000256" key="3">
    <source>
        <dbReference type="ARBA" id="ARBA00022729"/>
    </source>
</evidence>
<accession>A0A9N7Y7V3</accession>
<dbReference type="PANTHER" id="PTHR22923:SF103">
    <property type="entry name" value="CEREBELLIN 20-RELATED"/>
    <property type="match status" value="1"/>
</dbReference>
<dbReference type="Proteomes" id="UP001153269">
    <property type="component" value="Unassembled WGS sequence"/>
</dbReference>
<dbReference type="AlphaFoldDB" id="A0A9N7Y7V3"/>
<evidence type="ECO:0000259" key="5">
    <source>
        <dbReference type="PROSITE" id="PS50871"/>
    </source>
</evidence>
<comment type="subcellular location">
    <subcellularLocation>
        <location evidence="1">Secreted</location>
    </subcellularLocation>
</comment>
<dbReference type="PROSITE" id="PS50871">
    <property type="entry name" value="C1Q"/>
    <property type="match status" value="1"/>
</dbReference>
<dbReference type="InterPro" id="IPR001073">
    <property type="entry name" value="C1q_dom"/>
</dbReference>
<dbReference type="GO" id="GO:0005576">
    <property type="term" value="C:extracellular region"/>
    <property type="evidence" value="ECO:0007669"/>
    <property type="project" value="UniProtKB-SubCell"/>
</dbReference>
<dbReference type="PRINTS" id="PR00007">
    <property type="entry name" value="COMPLEMNTC1Q"/>
</dbReference>
<reference evidence="6" key="1">
    <citation type="submission" date="2020-03" db="EMBL/GenBank/DDBJ databases">
        <authorList>
            <person name="Weist P."/>
        </authorList>
    </citation>
    <scope>NUCLEOTIDE SEQUENCE</scope>
</reference>
<evidence type="ECO:0000256" key="4">
    <source>
        <dbReference type="SAM" id="SignalP"/>
    </source>
</evidence>
<dbReference type="Gene3D" id="2.60.120.40">
    <property type="match status" value="1"/>
</dbReference>
<dbReference type="Pfam" id="PF00386">
    <property type="entry name" value="C1q"/>
    <property type="match status" value="1"/>
</dbReference>
<feature type="signal peptide" evidence="4">
    <location>
        <begin position="1"/>
        <end position="15"/>
    </location>
</feature>
<name>A0A9N7Y7V3_PLEPL</name>
<evidence type="ECO:0000256" key="1">
    <source>
        <dbReference type="ARBA" id="ARBA00004613"/>
    </source>
</evidence>
<dbReference type="PANTHER" id="PTHR22923">
    <property type="entry name" value="CEREBELLIN-RELATED"/>
    <property type="match status" value="1"/>
</dbReference>